<organism evidence="4">
    <name type="scientific">Dolosigranulum savutiense</name>
    <dbReference type="NCBI Taxonomy" id="3110288"/>
    <lineage>
        <taxon>Bacteria</taxon>
        <taxon>Bacillati</taxon>
        <taxon>Bacillota</taxon>
        <taxon>Bacilli</taxon>
        <taxon>Lactobacillales</taxon>
        <taxon>Carnobacteriaceae</taxon>
        <taxon>Dolosigranulum</taxon>
    </lineage>
</organism>
<gene>
    <name evidence="4" type="ORF">VUQ09_00130</name>
</gene>
<dbReference type="Pfam" id="PF00857">
    <property type="entry name" value="Isochorismatase"/>
    <property type="match status" value="1"/>
</dbReference>
<comment type="similarity">
    <text evidence="1">Belongs to the isochorismatase family.</text>
</comment>
<dbReference type="InterPro" id="IPR036380">
    <property type="entry name" value="Isochorismatase-like_sf"/>
</dbReference>
<evidence type="ECO:0000256" key="1">
    <source>
        <dbReference type="ARBA" id="ARBA00006336"/>
    </source>
</evidence>
<dbReference type="EMBL" id="CP142434">
    <property type="protein sequence ID" value="XBC47842.1"/>
    <property type="molecule type" value="Genomic_DNA"/>
</dbReference>
<evidence type="ECO:0000256" key="2">
    <source>
        <dbReference type="ARBA" id="ARBA00022801"/>
    </source>
</evidence>
<keyword evidence="2" id="KW-0378">Hydrolase</keyword>
<dbReference type="RefSeq" id="WP_347297899.1">
    <property type="nucleotide sequence ID" value="NZ_CP142434.1"/>
</dbReference>
<accession>A0AB74TXI2</accession>
<dbReference type="Gene3D" id="3.40.50.850">
    <property type="entry name" value="Isochorismatase-like"/>
    <property type="match status" value="1"/>
</dbReference>
<reference evidence="4" key="1">
    <citation type="submission" date="2023-12" db="EMBL/GenBank/DDBJ databases">
        <title>Dolosigranulum savutii sp. nov. isolated from human upper respiratory samples collected in Botswana.</title>
        <authorList>
            <person name="Kelly M.S."/>
        </authorList>
    </citation>
    <scope>NUCLEOTIDE SEQUENCE</scope>
    <source>
        <strain evidence="4">MSK312</strain>
    </source>
</reference>
<dbReference type="AlphaFoldDB" id="A0AB74TXI2"/>
<dbReference type="GO" id="GO:0016787">
    <property type="term" value="F:hydrolase activity"/>
    <property type="evidence" value="ECO:0007669"/>
    <property type="project" value="UniProtKB-KW"/>
</dbReference>
<evidence type="ECO:0000313" key="4">
    <source>
        <dbReference type="EMBL" id="XBC47842.1"/>
    </source>
</evidence>
<dbReference type="PANTHER" id="PTHR43540">
    <property type="entry name" value="PEROXYUREIDOACRYLATE/UREIDOACRYLATE AMIDOHYDROLASE-RELATED"/>
    <property type="match status" value="1"/>
</dbReference>
<evidence type="ECO:0000259" key="3">
    <source>
        <dbReference type="Pfam" id="PF00857"/>
    </source>
</evidence>
<dbReference type="InterPro" id="IPR050272">
    <property type="entry name" value="Isochorismatase-like_hydrls"/>
</dbReference>
<feature type="domain" description="Isochorismatase-like" evidence="3">
    <location>
        <begin position="9"/>
        <end position="150"/>
    </location>
</feature>
<dbReference type="PANTHER" id="PTHR43540:SF6">
    <property type="entry name" value="ISOCHORISMATASE-LIKE DOMAIN-CONTAINING PROTEIN"/>
    <property type="match status" value="1"/>
</dbReference>
<protein>
    <submittedName>
        <fullName evidence="4">Isochorismatase family protein</fullName>
    </submittedName>
</protein>
<sequence length="179" mass="20372">MKWGINMEALIILDVQEGMLKHGDYSQMLDTIQYLVDDFSREDKPIISFRHIDDNEESSIYKGSTGAELVSVAKDHSDYIIEKRTPDIFSGTELQQILEEHNIDEVAICGFNAEFCCLFSAIILTHNGIKVNYIEDATGSVNDGDVYEMADLDIVDFVGCVLDWSGVVDVFYYEEYREK</sequence>
<proteinExistence type="inferred from homology"/>
<name>A0AB74TXI2_9LACT</name>
<dbReference type="InterPro" id="IPR000868">
    <property type="entry name" value="Isochorismatase-like_dom"/>
</dbReference>
<dbReference type="SUPFAM" id="SSF52499">
    <property type="entry name" value="Isochorismatase-like hydrolases"/>
    <property type="match status" value="1"/>
</dbReference>